<dbReference type="Proteomes" id="UP000004642">
    <property type="component" value="Unassembled WGS sequence"/>
</dbReference>
<dbReference type="InterPro" id="IPR038626">
    <property type="entry name" value="Rof-like_sf"/>
</dbReference>
<dbReference type="Pfam" id="PF07073">
    <property type="entry name" value="ROF"/>
    <property type="match status" value="1"/>
</dbReference>
<evidence type="ECO:0000313" key="1">
    <source>
        <dbReference type="EMBL" id="EHC45568.1"/>
    </source>
</evidence>
<dbReference type="SUPFAM" id="SSF101744">
    <property type="entry name" value="Rof/RNase P subunit-like"/>
    <property type="match status" value="1"/>
</dbReference>
<dbReference type="AlphaFoldDB" id="G5LJA2"/>
<organism evidence="1 2">
    <name type="scientific">Salmonella enterica subsp. enterica serovar Alachua str. R6-377</name>
    <dbReference type="NCBI Taxonomy" id="913241"/>
    <lineage>
        <taxon>Bacteria</taxon>
        <taxon>Pseudomonadati</taxon>
        <taxon>Pseudomonadota</taxon>
        <taxon>Gammaproteobacteria</taxon>
        <taxon>Enterobacterales</taxon>
        <taxon>Enterobacteriaceae</taxon>
        <taxon>Salmonella</taxon>
    </lineage>
</organism>
<comment type="caution">
    <text evidence="1">The sequence shown here is derived from an EMBL/GenBank/DDBJ whole genome shotgun (WGS) entry which is preliminary data.</text>
</comment>
<gene>
    <name evidence="1" type="ORF">LTSEALA_0366</name>
</gene>
<dbReference type="EMBL" id="AFCJ01000165">
    <property type="protein sequence ID" value="EHC45568.1"/>
    <property type="molecule type" value="Genomic_DNA"/>
</dbReference>
<dbReference type="PATRIC" id="fig|913241.3.peg.283"/>
<reference evidence="1 2" key="1">
    <citation type="journal article" date="2011" name="BMC Genomics">
        <title>Genome sequencing reveals diversification of virulence factor content and possible host adaptation in distinct subpopulations of Salmonella enterica.</title>
        <authorList>
            <person name="den Bakker H.C."/>
            <person name="Moreno Switt A.I."/>
            <person name="Govoni G."/>
            <person name="Cummings C.A."/>
            <person name="Ranieri M.L."/>
            <person name="Degoricija L."/>
            <person name="Hoelzer K."/>
            <person name="Rodriguez-Rivera L.D."/>
            <person name="Brown S."/>
            <person name="Bolchacova E."/>
            <person name="Furtado M.R."/>
            <person name="Wiedmann M."/>
        </authorList>
    </citation>
    <scope>NUCLEOTIDE SEQUENCE [LARGE SCALE GENOMIC DNA]</scope>
    <source>
        <strain evidence="1 2">R6-377</strain>
    </source>
</reference>
<name>G5LJA2_SALET</name>
<dbReference type="InterPro" id="IPR009778">
    <property type="entry name" value="ROF"/>
</dbReference>
<proteinExistence type="predicted"/>
<protein>
    <submittedName>
        <fullName evidence="1">Rho specific inhibitor of transcription termination</fullName>
    </submittedName>
</protein>
<dbReference type="InterPro" id="IPR023534">
    <property type="entry name" value="Rof/RNase_P-like"/>
</dbReference>
<accession>G5LJA2</accession>
<dbReference type="Gene3D" id="2.30.30.400">
    <property type="entry name" value="Rof-like"/>
    <property type="match status" value="1"/>
</dbReference>
<sequence>MQAKANDLILRKNVEYLLAEVSGESCELRLDKIASFSHPEIGTVVVSES</sequence>
<evidence type="ECO:0000313" key="2">
    <source>
        <dbReference type="Proteomes" id="UP000004642"/>
    </source>
</evidence>